<evidence type="ECO:0000313" key="3">
    <source>
        <dbReference type="Proteomes" id="UP001521116"/>
    </source>
</evidence>
<accession>A0ABR3SN84</accession>
<reference evidence="2 3" key="1">
    <citation type="submission" date="2024-02" db="EMBL/GenBank/DDBJ databases">
        <title>De novo assembly and annotation of 12 fungi associated with fruit tree decline syndrome in Ontario, Canada.</title>
        <authorList>
            <person name="Sulman M."/>
            <person name="Ellouze W."/>
            <person name="Ilyukhin E."/>
        </authorList>
    </citation>
    <scope>NUCLEOTIDE SEQUENCE [LARGE SCALE GENOMIC DNA]</scope>
    <source>
        <strain evidence="2 3">M1-105</strain>
    </source>
</reference>
<keyword evidence="3" id="KW-1185">Reference proteome</keyword>
<sequence>MASQYHGQTLPLQVIVNDAADRRKIYTCGDTVSGVLRVDTRSKTTHVIISFKAKAKTEIVKRQGNNSRIYKSKVYLFRYSNVFFSGENIASLASAGDPFVSFKFEFAFPSAVMLAPTASGCLPFGRSGVFEHTPGHMLPPSMLANRGGMNDRPQTVEYYLEARMANTSHKLLDFRSEVKARRTLTFSPPCMDLSSPSIMCKTVSLTRQTHRLHPSHENDHHGIRSHLKEFFPSSSDPCAKFSITTRTPASVRAGYPFPVSIHFVHMSRTPDIPDPPPVGLRGFRVAFKALTRIRVPYNGFSGPKEWQHDVNHTIEICQRHYNGENEEIRTIADGEDLSIAELSRSGTLSVGRIMPPTFKTYGLARVYWLKVVLWVECAGKVFEVDGMRQAVKVLPWPSMETGAGTEMAQEEDAPPPYEEVAST</sequence>
<name>A0ABR3SN84_9PEZI</name>
<evidence type="ECO:0000256" key="1">
    <source>
        <dbReference type="SAM" id="MobiDB-lite"/>
    </source>
</evidence>
<comment type="caution">
    <text evidence="2">The sequence shown here is derived from an EMBL/GenBank/DDBJ whole genome shotgun (WGS) entry which is preliminary data.</text>
</comment>
<dbReference type="Gene3D" id="2.60.40.640">
    <property type="match status" value="1"/>
</dbReference>
<dbReference type="Proteomes" id="UP001521116">
    <property type="component" value="Unassembled WGS sequence"/>
</dbReference>
<proteinExistence type="predicted"/>
<gene>
    <name evidence="2" type="ORF">SLS56_007383</name>
</gene>
<protein>
    <recommendedName>
        <fullName evidence="4">Arrestin-like N-terminal domain-containing protein</fullName>
    </recommendedName>
</protein>
<organism evidence="2 3">
    <name type="scientific">Neofusicoccum ribis</name>
    <dbReference type="NCBI Taxonomy" id="45134"/>
    <lineage>
        <taxon>Eukaryota</taxon>
        <taxon>Fungi</taxon>
        <taxon>Dikarya</taxon>
        <taxon>Ascomycota</taxon>
        <taxon>Pezizomycotina</taxon>
        <taxon>Dothideomycetes</taxon>
        <taxon>Dothideomycetes incertae sedis</taxon>
        <taxon>Botryosphaeriales</taxon>
        <taxon>Botryosphaeriaceae</taxon>
        <taxon>Neofusicoccum</taxon>
    </lineage>
</organism>
<dbReference type="EMBL" id="JAJVDC020000095">
    <property type="protein sequence ID" value="KAL1625489.1"/>
    <property type="molecule type" value="Genomic_DNA"/>
</dbReference>
<dbReference type="InterPro" id="IPR014752">
    <property type="entry name" value="Arrestin-like_C"/>
</dbReference>
<evidence type="ECO:0008006" key="4">
    <source>
        <dbReference type="Google" id="ProtNLM"/>
    </source>
</evidence>
<evidence type="ECO:0000313" key="2">
    <source>
        <dbReference type="EMBL" id="KAL1625489.1"/>
    </source>
</evidence>
<feature type="region of interest" description="Disordered" evidence="1">
    <location>
        <begin position="402"/>
        <end position="423"/>
    </location>
</feature>